<dbReference type="STRING" id="1169540.A0A0G4EI42"/>
<gene>
    <name evidence="4" type="ORF">Vbra_1650</name>
</gene>
<dbReference type="Proteomes" id="UP000041254">
    <property type="component" value="Unassembled WGS sequence"/>
</dbReference>
<feature type="binding site" evidence="1">
    <location>
        <position position="117"/>
    </location>
    <ligand>
        <name>Mg(2+)</name>
        <dbReference type="ChEBI" id="CHEBI:18420"/>
        <label>1</label>
    </ligand>
</feature>
<evidence type="ECO:0000256" key="3">
    <source>
        <dbReference type="SAM" id="SignalP"/>
    </source>
</evidence>
<dbReference type="VEuPathDB" id="CryptoDB:Vbra_1650"/>
<feature type="binding site" evidence="1">
    <location>
        <position position="321"/>
    </location>
    <ligand>
        <name>Mg(2+)</name>
        <dbReference type="ChEBI" id="CHEBI:18420"/>
        <label>1</label>
    </ligand>
</feature>
<protein>
    <submittedName>
        <fullName evidence="4">Uncharacterized protein</fullName>
    </submittedName>
</protein>
<dbReference type="AlphaFoldDB" id="A0A0G4EI42"/>
<keyword evidence="3" id="KW-0732">Signal</keyword>
<dbReference type="EMBL" id="CDMY01000241">
    <property type="protein sequence ID" value="CEL95912.1"/>
    <property type="molecule type" value="Genomic_DNA"/>
</dbReference>
<dbReference type="OMA" id="PGTWTDD"/>
<feature type="chain" id="PRO_5005187155" evidence="3">
    <location>
        <begin position="24"/>
        <end position="411"/>
    </location>
</feature>
<dbReference type="OrthoDB" id="312812at2759"/>
<dbReference type="PANTHER" id="PTHR16222:SF35">
    <property type="entry name" value="ADP-RIBOSYLGLYCOHYDROLASE"/>
    <property type="match status" value="1"/>
</dbReference>
<keyword evidence="1" id="KW-0479">Metal-binding</keyword>
<feature type="signal peptide" evidence="3">
    <location>
        <begin position="1"/>
        <end position="23"/>
    </location>
</feature>
<feature type="binding site" evidence="1">
    <location>
        <position position="322"/>
    </location>
    <ligand>
        <name>Mg(2+)</name>
        <dbReference type="ChEBI" id="CHEBI:18420"/>
        <label>1</label>
    </ligand>
</feature>
<comment type="cofactor">
    <cofactor evidence="1">
        <name>Mg(2+)</name>
        <dbReference type="ChEBI" id="CHEBI:18420"/>
    </cofactor>
    <text evidence="1">Binds 2 magnesium ions per subunit.</text>
</comment>
<evidence type="ECO:0000256" key="1">
    <source>
        <dbReference type="PIRSR" id="PIRSR605502-1"/>
    </source>
</evidence>
<dbReference type="SUPFAM" id="SSF101478">
    <property type="entry name" value="ADP-ribosylglycohydrolase"/>
    <property type="match status" value="1"/>
</dbReference>
<dbReference type="InterPro" id="IPR050792">
    <property type="entry name" value="ADP-ribosylglycohydrolase"/>
</dbReference>
<feature type="region of interest" description="Disordered" evidence="2">
    <location>
        <begin position="23"/>
        <end position="50"/>
    </location>
</feature>
<feature type="compositionally biased region" description="Low complexity" evidence="2">
    <location>
        <begin position="37"/>
        <end position="47"/>
    </location>
</feature>
<dbReference type="InParanoid" id="A0A0G4EI42"/>
<keyword evidence="1" id="KW-0460">Magnesium</keyword>
<dbReference type="InterPro" id="IPR036705">
    <property type="entry name" value="Ribosyl_crysJ1_sf"/>
</dbReference>
<dbReference type="Gene3D" id="1.10.4080.10">
    <property type="entry name" value="ADP-ribosylation/Crystallin J1"/>
    <property type="match status" value="1"/>
</dbReference>
<keyword evidence="5" id="KW-1185">Reference proteome</keyword>
<feature type="binding site" evidence="1">
    <location>
        <position position="115"/>
    </location>
    <ligand>
        <name>Mg(2+)</name>
        <dbReference type="ChEBI" id="CHEBI:18420"/>
        <label>1</label>
    </ligand>
</feature>
<feature type="binding site" evidence="1">
    <location>
        <position position="116"/>
    </location>
    <ligand>
        <name>Mg(2+)</name>
        <dbReference type="ChEBI" id="CHEBI:18420"/>
        <label>1</label>
    </ligand>
</feature>
<organism evidence="4 5">
    <name type="scientific">Vitrella brassicaformis (strain CCMP3155)</name>
    <dbReference type="NCBI Taxonomy" id="1169540"/>
    <lineage>
        <taxon>Eukaryota</taxon>
        <taxon>Sar</taxon>
        <taxon>Alveolata</taxon>
        <taxon>Colpodellida</taxon>
        <taxon>Vitrellaceae</taxon>
        <taxon>Vitrella</taxon>
    </lineage>
</organism>
<dbReference type="InterPro" id="IPR005502">
    <property type="entry name" value="Ribosyl_crysJ1"/>
</dbReference>
<dbReference type="PANTHER" id="PTHR16222">
    <property type="entry name" value="ADP-RIBOSYLGLYCOHYDROLASE"/>
    <property type="match status" value="1"/>
</dbReference>
<reference evidence="4 5" key="1">
    <citation type="submission" date="2014-11" db="EMBL/GenBank/DDBJ databases">
        <authorList>
            <person name="Zhu J."/>
            <person name="Qi W."/>
            <person name="Song R."/>
        </authorList>
    </citation>
    <scope>NUCLEOTIDE SEQUENCE [LARGE SCALE GENOMIC DNA]</scope>
</reference>
<evidence type="ECO:0000313" key="4">
    <source>
        <dbReference type="EMBL" id="CEL95912.1"/>
    </source>
</evidence>
<name>A0A0G4EI42_VITBC</name>
<evidence type="ECO:0000256" key="2">
    <source>
        <dbReference type="SAM" id="MobiDB-lite"/>
    </source>
</evidence>
<feature type="binding site" evidence="1">
    <location>
        <position position="319"/>
    </location>
    <ligand>
        <name>Mg(2+)</name>
        <dbReference type="ChEBI" id="CHEBI:18420"/>
        <label>1</label>
    </ligand>
</feature>
<sequence>MMPQASIFLVCAFLLPFAPSSSTSSSEDLPPELQETCSSSDDASSCSRGPHAHMAAADDGKISDRALGCLLGALVGDASGAVLEFQKTKVTAKEVAKALTMPGGGVWKVGPGQITDDGELTLCLARGLVAGEGKFDLDKVTKEYSAWFDSPPFDIGTTTTKALEVAFSGLAKVVRKAARDHNQQSQSNGCLMRSTPMALWGHKLSDAQLMDIVAQEVSLTHPNKDIQNAVGTYVVAAAYLINNGGGTKEARKAAFDKAKTVAGPLAREWLELAASNEHFSVDGKGMGWIKWGFTLAFRHLLYAESYEAALRDTLVLDGDTDTNACIVGGLYGAAVGASAIPTHLKEPVLSYSFEDKGGQRRPPFLYSRQAPGLAAELMRLAPSAGPQDAANDQTCGGGGGGGQCDAKAFAD</sequence>
<dbReference type="GO" id="GO:0046872">
    <property type="term" value="F:metal ion binding"/>
    <property type="evidence" value="ECO:0007669"/>
    <property type="project" value="UniProtKB-KW"/>
</dbReference>
<dbReference type="Pfam" id="PF03747">
    <property type="entry name" value="ADP_ribosyl_GH"/>
    <property type="match status" value="1"/>
</dbReference>
<proteinExistence type="predicted"/>
<evidence type="ECO:0000313" key="5">
    <source>
        <dbReference type="Proteomes" id="UP000041254"/>
    </source>
</evidence>
<accession>A0A0G4EI42</accession>